<feature type="region of interest" description="Disordered" evidence="1">
    <location>
        <begin position="300"/>
        <end position="413"/>
    </location>
</feature>
<dbReference type="GeneID" id="81424021"/>
<dbReference type="EMBL" id="JAPQKN010000001">
    <property type="protein sequence ID" value="KAJ5176843.1"/>
    <property type="molecule type" value="Genomic_DNA"/>
</dbReference>
<feature type="compositionally biased region" description="Polar residues" evidence="1">
    <location>
        <begin position="396"/>
        <end position="413"/>
    </location>
</feature>
<feature type="compositionally biased region" description="Pro residues" evidence="1">
    <location>
        <begin position="381"/>
        <end position="392"/>
    </location>
</feature>
<comment type="caution">
    <text evidence="3">The sequence shown here is derived from an EMBL/GenBank/DDBJ whole genome shotgun (WGS) entry which is preliminary data.</text>
</comment>
<dbReference type="PANTHER" id="PTHR12323">
    <property type="entry name" value="SR-RELATED CTD ASSOCIATED FACTOR 6"/>
    <property type="match status" value="1"/>
</dbReference>
<reference evidence="3" key="1">
    <citation type="submission" date="2022-11" db="EMBL/GenBank/DDBJ databases">
        <authorList>
            <person name="Petersen C."/>
        </authorList>
    </citation>
    <scope>NUCLEOTIDE SEQUENCE</scope>
    <source>
        <strain evidence="3">IBT 26290</strain>
    </source>
</reference>
<sequence length="413" mass="45682">MASHQIAIAKASFSAGLLRPDPSSVPRDDIAAFHTALDRVLNHCSPANIQTCKAWLLHYVAYSANRVGGLAKYLVALAGFFEEPAAAGADASAGPSAGTDAGPGARSKTSVKRRRLHILYLLNDLFHHSKYHLDTTTTFSTVSGSLQPYMVDLLGHAAAYDQQKHPRHHRRLDDLLDIWSEHGYFGPELVYKLREVVKNSASMGAAPSSSTDVLIDETDAAKKLPGKEFLAGPADQSLIQALKGFLEEVDQIYGAEELVKDDGNMDIDELGQRVTRDEISGETLDGDTYYGWSRAFCQQMKRRPDQSRSRSRSHSRSRGSLKRRRYSDSSLSQGSRRSDSLSRSRSRTGHREARGYDSPSRSRSRSRRRSRTRESSYTPREPSPPRFPPPHHPLACSSTSKPGCPSTQRAQCT</sequence>
<protein>
    <recommendedName>
        <fullName evidence="2">CID domain-containing protein</fullName>
    </recommendedName>
</protein>
<dbReference type="InterPro" id="IPR008942">
    <property type="entry name" value="ENTH_VHS"/>
</dbReference>
<dbReference type="Gene3D" id="1.25.40.90">
    <property type="match status" value="1"/>
</dbReference>
<reference evidence="3" key="2">
    <citation type="journal article" date="2023" name="IMA Fungus">
        <title>Comparative genomic study of the Penicillium genus elucidates a diverse pangenome and 15 lateral gene transfer events.</title>
        <authorList>
            <person name="Petersen C."/>
            <person name="Sorensen T."/>
            <person name="Nielsen M.R."/>
            <person name="Sondergaard T.E."/>
            <person name="Sorensen J.L."/>
            <person name="Fitzpatrick D.A."/>
            <person name="Frisvad J.C."/>
            <person name="Nielsen K.L."/>
        </authorList>
    </citation>
    <scope>NUCLEOTIDE SEQUENCE</scope>
    <source>
        <strain evidence="3">IBT 26290</strain>
    </source>
</reference>
<dbReference type="InterPro" id="IPR006569">
    <property type="entry name" value="CID_dom"/>
</dbReference>
<dbReference type="Pfam" id="PF04818">
    <property type="entry name" value="CID"/>
    <property type="match status" value="1"/>
</dbReference>
<dbReference type="RefSeq" id="XP_056548451.1">
    <property type="nucleotide sequence ID" value="XM_056684845.1"/>
</dbReference>
<gene>
    <name evidence="3" type="ORF">N7482_002720</name>
</gene>
<proteinExistence type="predicted"/>
<feature type="compositionally biased region" description="Basic residues" evidence="1">
    <location>
        <begin position="362"/>
        <end position="371"/>
    </location>
</feature>
<name>A0A9W9IFR8_9EURO</name>
<dbReference type="GO" id="GO:0006874">
    <property type="term" value="P:intracellular calcium ion homeostasis"/>
    <property type="evidence" value="ECO:0007669"/>
    <property type="project" value="TreeGrafter"/>
</dbReference>
<evidence type="ECO:0000256" key="1">
    <source>
        <dbReference type="SAM" id="MobiDB-lite"/>
    </source>
</evidence>
<organism evidence="3 4">
    <name type="scientific">Penicillium canariense</name>
    <dbReference type="NCBI Taxonomy" id="189055"/>
    <lineage>
        <taxon>Eukaryota</taxon>
        <taxon>Fungi</taxon>
        <taxon>Dikarya</taxon>
        <taxon>Ascomycota</taxon>
        <taxon>Pezizomycotina</taxon>
        <taxon>Eurotiomycetes</taxon>
        <taxon>Eurotiomycetidae</taxon>
        <taxon>Eurotiales</taxon>
        <taxon>Aspergillaceae</taxon>
        <taxon>Penicillium</taxon>
    </lineage>
</organism>
<dbReference type="OrthoDB" id="21470at2759"/>
<dbReference type="AlphaFoldDB" id="A0A9W9IFR8"/>
<keyword evidence="4" id="KW-1185">Reference proteome</keyword>
<evidence type="ECO:0000313" key="4">
    <source>
        <dbReference type="Proteomes" id="UP001149163"/>
    </source>
</evidence>
<dbReference type="PANTHER" id="PTHR12323:SF0">
    <property type="entry name" value="CALCIUM HOMEOSTASIS ENDOPLASMIC RETICULUM PROTEIN"/>
    <property type="match status" value="1"/>
</dbReference>
<evidence type="ECO:0000313" key="3">
    <source>
        <dbReference type="EMBL" id="KAJ5176843.1"/>
    </source>
</evidence>
<dbReference type="SMART" id="SM00582">
    <property type="entry name" value="RPR"/>
    <property type="match status" value="1"/>
</dbReference>
<dbReference type="PROSITE" id="PS51391">
    <property type="entry name" value="CID"/>
    <property type="match status" value="1"/>
</dbReference>
<accession>A0A9W9IFR8</accession>
<dbReference type="Proteomes" id="UP001149163">
    <property type="component" value="Unassembled WGS sequence"/>
</dbReference>
<dbReference type="GO" id="GO:0048471">
    <property type="term" value="C:perinuclear region of cytoplasm"/>
    <property type="evidence" value="ECO:0007669"/>
    <property type="project" value="TreeGrafter"/>
</dbReference>
<evidence type="ECO:0000259" key="2">
    <source>
        <dbReference type="PROSITE" id="PS51391"/>
    </source>
</evidence>
<feature type="compositionally biased region" description="Basic residues" evidence="1">
    <location>
        <begin position="309"/>
        <end position="325"/>
    </location>
</feature>
<feature type="domain" description="CID" evidence="2">
    <location>
        <begin position="25"/>
        <end position="201"/>
    </location>
</feature>